<dbReference type="Proteomes" id="UP000307706">
    <property type="component" value="Unassembled WGS sequence"/>
</dbReference>
<dbReference type="Proteomes" id="UP000305730">
    <property type="component" value="Unassembled WGS sequence"/>
</dbReference>
<sequence>MGPDLRQGDEVGLVGLGDVAYMGPDLRQGDEAGLFGLGGVTYMGPDLRQGDEKGGKEIDEVGAGIGWCDLYGP</sequence>
<keyword evidence="3" id="KW-1185">Reference proteome</keyword>
<protein>
    <submittedName>
        <fullName evidence="2">Uncharacterized protein</fullName>
    </submittedName>
</protein>
<reference evidence="3 4" key="1">
    <citation type="submission" date="2017-12" db="EMBL/GenBank/DDBJ databases">
        <authorList>
            <person name="Paulsen S."/>
            <person name="Gram L.K."/>
        </authorList>
    </citation>
    <scope>NUCLEOTIDE SEQUENCE [LARGE SCALE GENOMIC DNA]</scope>
    <source>
        <strain evidence="2 4">S2231</strain>
        <strain evidence="1 3">S2233</strain>
    </source>
</reference>
<evidence type="ECO:0000313" key="2">
    <source>
        <dbReference type="EMBL" id="TMP55146.1"/>
    </source>
</evidence>
<dbReference type="RefSeq" id="WP_138597223.1">
    <property type="nucleotide sequence ID" value="NZ_PNCK01000041.1"/>
</dbReference>
<organism evidence="2 4">
    <name type="scientific">Pseudoalteromonas citrea</name>
    <dbReference type="NCBI Taxonomy" id="43655"/>
    <lineage>
        <taxon>Bacteria</taxon>
        <taxon>Pseudomonadati</taxon>
        <taxon>Pseudomonadota</taxon>
        <taxon>Gammaproteobacteria</taxon>
        <taxon>Alteromonadales</taxon>
        <taxon>Pseudoalteromonadaceae</taxon>
        <taxon>Pseudoalteromonas</taxon>
    </lineage>
</organism>
<evidence type="ECO:0000313" key="4">
    <source>
        <dbReference type="Proteomes" id="UP000307706"/>
    </source>
</evidence>
<comment type="caution">
    <text evidence="2">The sequence shown here is derived from an EMBL/GenBank/DDBJ whole genome shotgun (WGS) entry which is preliminary data.</text>
</comment>
<evidence type="ECO:0000313" key="1">
    <source>
        <dbReference type="EMBL" id="TMP42272.1"/>
    </source>
</evidence>
<reference evidence="4" key="2">
    <citation type="submission" date="2019-06" db="EMBL/GenBank/DDBJ databases">
        <title>Co-occurence of chitin degradation, pigmentation and bioactivity in marine Pseudoalteromonas.</title>
        <authorList>
            <person name="Sonnenschein E.C."/>
            <person name="Bech P.K."/>
        </authorList>
    </citation>
    <scope>NUCLEOTIDE SEQUENCE [LARGE SCALE GENOMIC DNA]</scope>
    <source>
        <strain evidence="4">S2231</strain>
    </source>
</reference>
<reference evidence="2" key="3">
    <citation type="submission" date="2019-09" db="EMBL/GenBank/DDBJ databases">
        <title>Co-occurence of chitin degradation, pigmentation and bioactivity in marine Pseudoalteromonas.</title>
        <authorList>
            <person name="Sonnenschein E.C."/>
            <person name="Bech P.K."/>
        </authorList>
    </citation>
    <scope>NUCLEOTIDE SEQUENCE</scope>
    <source>
        <strain evidence="2">S2231</strain>
        <strain evidence="1 3">S2233</strain>
    </source>
</reference>
<gene>
    <name evidence="2" type="ORF">CWB96_17810</name>
    <name evidence="1" type="ORF">CWB97_12160</name>
</gene>
<accession>A0A5S3XM77</accession>
<name>A0A5S3XM77_9GAMM</name>
<dbReference type="EMBL" id="PNCK01000041">
    <property type="protein sequence ID" value="TMP42272.1"/>
    <property type="molecule type" value="Genomic_DNA"/>
</dbReference>
<proteinExistence type="predicted"/>
<evidence type="ECO:0000313" key="3">
    <source>
        <dbReference type="Proteomes" id="UP000305730"/>
    </source>
</evidence>
<dbReference type="AlphaFoldDB" id="A0A5S3XM77"/>
<dbReference type="EMBL" id="PNCL01000105">
    <property type="protein sequence ID" value="TMP55146.1"/>
    <property type="molecule type" value="Genomic_DNA"/>
</dbReference>